<dbReference type="Proteomes" id="UP001054945">
    <property type="component" value="Unassembled WGS sequence"/>
</dbReference>
<name>A0AAV4TJH3_CAEEX</name>
<protein>
    <submittedName>
        <fullName evidence="1">Uncharacterized protein</fullName>
    </submittedName>
</protein>
<evidence type="ECO:0000313" key="2">
    <source>
        <dbReference type="Proteomes" id="UP001054945"/>
    </source>
</evidence>
<organism evidence="1 2">
    <name type="scientific">Caerostris extrusa</name>
    <name type="common">Bark spider</name>
    <name type="synonym">Caerostris bankana</name>
    <dbReference type="NCBI Taxonomy" id="172846"/>
    <lineage>
        <taxon>Eukaryota</taxon>
        <taxon>Metazoa</taxon>
        <taxon>Ecdysozoa</taxon>
        <taxon>Arthropoda</taxon>
        <taxon>Chelicerata</taxon>
        <taxon>Arachnida</taxon>
        <taxon>Araneae</taxon>
        <taxon>Araneomorphae</taxon>
        <taxon>Entelegynae</taxon>
        <taxon>Araneoidea</taxon>
        <taxon>Araneidae</taxon>
        <taxon>Caerostris</taxon>
    </lineage>
</organism>
<evidence type="ECO:0000313" key="1">
    <source>
        <dbReference type="EMBL" id="GIY45606.1"/>
    </source>
</evidence>
<comment type="caution">
    <text evidence="1">The sequence shown here is derived from an EMBL/GenBank/DDBJ whole genome shotgun (WGS) entry which is preliminary data.</text>
</comment>
<accession>A0AAV4TJH3</accession>
<dbReference type="AlphaFoldDB" id="A0AAV4TJH3"/>
<gene>
    <name evidence="1" type="primary">AVEN_229163_1</name>
    <name evidence="1" type="ORF">CEXT_358901</name>
</gene>
<proteinExistence type="predicted"/>
<sequence length="133" mass="15221">MTVIPVTPNLPKHRQTSVLTAKKIPVRVIYKDQLKERSVQRKLPKQNVKIIRSLLPNPSLQIIQNGKINPTRSYSQPHPKRQQLLHSRHTFVLPTGSLYPPHPPPLHKKQSAFKIGFPFANGQQTNDKSKIFT</sequence>
<reference evidence="1 2" key="1">
    <citation type="submission" date="2021-06" db="EMBL/GenBank/DDBJ databases">
        <title>Caerostris extrusa draft genome.</title>
        <authorList>
            <person name="Kono N."/>
            <person name="Arakawa K."/>
        </authorList>
    </citation>
    <scope>NUCLEOTIDE SEQUENCE [LARGE SCALE GENOMIC DNA]</scope>
</reference>
<dbReference type="EMBL" id="BPLR01011295">
    <property type="protein sequence ID" value="GIY45606.1"/>
    <property type="molecule type" value="Genomic_DNA"/>
</dbReference>
<keyword evidence="2" id="KW-1185">Reference proteome</keyword>